<accession>A0ACB8CST9</accession>
<proteinExistence type="predicted"/>
<reference evidence="1" key="1">
    <citation type="submission" date="2020-05" db="EMBL/GenBank/DDBJ databases">
        <title>Large-scale comparative analyses of tick genomes elucidate their genetic diversity and vector capacities.</title>
        <authorList>
            <person name="Jia N."/>
            <person name="Wang J."/>
            <person name="Shi W."/>
            <person name="Du L."/>
            <person name="Sun Y."/>
            <person name="Zhan W."/>
            <person name="Jiang J."/>
            <person name="Wang Q."/>
            <person name="Zhang B."/>
            <person name="Ji P."/>
            <person name="Sakyi L.B."/>
            <person name="Cui X."/>
            <person name="Yuan T."/>
            <person name="Jiang B."/>
            <person name="Yang W."/>
            <person name="Lam T.T.-Y."/>
            <person name="Chang Q."/>
            <person name="Ding S."/>
            <person name="Wang X."/>
            <person name="Zhu J."/>
            <person name="Ruan X."/>
            <person name="Zhao L."/>
            <person name="Wei J."/>
            <person name="Que T."/>
            <person name="Du C."/>
            <person name="Cheng J."/>
            <person name="Dai P."/>
            <person name="Han X."/>
            <person name="Huang E."/>
            <person name="Gao Y."/>
            <person name="Liu J."/>
            <person name="Shao H."/>
            <person name="Ye R."/>
            <person name="Li L."/>
            <person name="Wei W."/>
            <person name="Wang X."/>
            <person name="Wang C."/>
            <person name="Yang T."/>
            <person name="Huo Q."/>
            <person name="Li W."/>
            <person name="Guo W."/>
            <person name="Chen H."/>
            <person name="Zhou L."/>
            <person name="Ni X."/>
            <person name="Tian J."/>
            <person name="Zhou Y."/>
            <person name="Sheng Y."/>
            <person name="Liu T."/>
            <person name="Pan Y."/>
            <person name="Xia L."/>
            <person name="Li J."/>
            <person name="Zhao F."/>
            <person name="Cao W."/>
        </authorList>
    </citation>
    <scope>NUCLEOTIDE SEQUENCE</scope>
    <source>
        <strain evidence="1">Dsil-2018</strain>
    </source>
</reference>
<dbReference type="Proteomes" id="UP000821865">
    <property type="component" value="Chromosome 5"/>
</dbReference>
<organism evidence="1 2">
    <name type="scientific">Dermacentor silvarum</name>
    <name type="common">Tick</name>
    <dbReference type="NCBI Taxonomy" id="543639"/>
    <lineage>
        <taxon>Eukaryota</taxon>
        <taxon>Metazoa</taxon>
        <taxon>Ecdysozoa</taxon>
        <taxon>Arthropoda</taxon>
        <taxon>Chelicerata</taxon>
        <taxon>Arachnida</taxon>
        <taxon>Acari</taxon>
        <taxon>Parasitiformes</taxon>
        <taxon>Ixodida</taxon>
        <taxon>Ixodoidea</taxon>
        <taxon>Ixodidae</taxon>
        <taxon>Rhipicephalinae</taxon>
        <taxon>Dermacentor</taxon>
    </lineage>
</organism>
<evidence type="ECO:0000313" key="2">
    <source>
        <dbReference type="Proteomes" id="UP000821865"/>
    </source>
</evidence>
<sequence>MAFTTKQTLFGFGSCLDWRPTSFVTTFTSDRLCSVCNLVAPTLATLPCHHTVCKTCYDLRPRDHCLLDSRPFREVHVVWKTFCRDDVLRLDVRCWNAQHGCDFVGAAPSMLEHFANACAYHAVNCRTCGRKVVHGDLWKHLESGCSSHCFATEREPLSGNLANTGLELGQDLEKLENSAERVIVAQRPIAETDRATSSAKVADAANAAPRHASEASLPVDSRTALPGDDRGEIEDVPAGRIQSAADFLEESKRSLEDQAVEAAAEGAAAVLAASGSNTEASGAVWTAVVVPENALARRRAASQREAGVGLRHAAGVGATASHPTSVSEPYEWRIDDVPSFIAFRLNSDRPKRLFSATRYYYGYRIMAEVVVSPTPPYKIRLKAYAFSGAFDQVLTWPVNRTPTLQFVHPSDCSRDLIMSETTPWGKDFTNGTPRGALYTWSGETFTSVADLKERGYIANNKLSFRFNLE</sequence>
<keyword evidence="2" id="KW-1185">Reference proteome</keyword>
<protein>
    <submittedName>
        <fullName evidence="1">Uncharacterized protein</fullName>
    </submittedName>
</protein>
<comment type="caution">
    <text evidence="1">The sequence shown here is derived from an EMBL/GenBank/DDBJ whole genome shotgun (WGS) entry which is preliminary data.</text>
</comment>
<gene>
    <name evidence="1" type="ORF">HPB49_020084</name>
</gene>
<evidence type="ECO:0000313" key="1">
    <source>
        <dbReference type="EMBL" id="KAH7950143.1"/>
    </source>
</evidence>
<name>A0ACB8CST9_DERSI</name>
<dbReference type="EMBL" id="CM023474">
    <property type="protein sequence ID" value="KAH7950143.1"/>
    <property type="molecule type" value="Genomic_DNA"/>
</dbReference>